<comment type="caution">
    <text evidence="1">The sequence shown here is derived from an EMBL/GenBank/DDBJ whole genome shotgun (WGS) entry which is preliminary data.</text>
</comment>
<evidence type="ECO:0000313" key="2">
    <source>
        <dbReference type="Proteomes" id="UP000768163"/>
    </source>
</evidence>
<gene>
    <name evidence="1" type="ORF">GW910_07005</name>
</gene>
<proteinExistence type="predicted"/>
<dbReference type="Proteomes" id="UP000768163">
    <property type="component" value="Unassembled WGS sequence"/>
</dbReference>
<dbReference type="Gene3D" id="2.40.10.480">
    <property type="match status" value="1"/>
</dbReference>
<accession>A0A8J7YYB5</accession>
<organism evidence="1 2">
    <name type="scientific">Candidatus Altarchaeum hamiconexum</name>
    <dbReference type="NCBI Taxonomy" id="1803513"/>
    <lineage>
        <taxon>Archaea</taxon>
        <taxon>Candidatus Altarchaeota</taxon>
        <taxon>Candidatus Altiarchaeia</taxon>
        <taxon>Candidatus Altarchaeales</taxon>
        <taxon>Candidatus Altarchaeaceae</taxon>
        <taxon>Candidatus Altarchaeum</taxon>
    </lineage>
</organism>
<protein>
    <submittedName>
        <fullName evidence="1">PQQ-binding-like beta-propeller repeat protein</fullName>
    </submittedName>
</protein>
<feature type="non-terminal residue" evidence="1">
    <location>
        <position position="88"/>
    </location>
</feature>
<dbReference type="InterPro" id="IPR011047">
    <property type="entry name" value="Quinoprotein_ADH-like_sf"/>
</dbReference>
<dbReference type="AlphaFoldDB" id="A0A8J7YYB5"/>
<dbReference type="EMBL" id="JAACVF010000248">
    <property type="protein sequence ID" value="NCN65783.1"/>
    <property type="molecule type" value="Genomic_DNA"/>
</dbReference>
<dbReference type="SUPFAM" id="SSF50998">
    <property type="entry name" value="Quinoprotein alcohol dehydrogenase-like"/>
    <property type="match status" value="1"/>
</dbReference>
<sequence length="88" mass="9883">MKFISKVIIIAVVLILTAQFAQAEDWPMRGHDLEHSGETSDIIQNPVNLGLIWKFETGNDVYSSPAISENFVYVGSDDSYIYCLNKNT</sequence>
<name>A0A8J7YYB5_9ARCH</name>
<evidence type="ECO:0000313" key="1">
    <source>
        <dbReference type="EMBL" id="NCN65783.1"/>
    </source>
</evidence>
<reference evidence="1" key="1">
    <citation type="submission" date="2019-11" db="EMBL/GenBank/DDBJ databases">
        <title>Lipid analysis of CO2-rich subsurface aquifers suggests an autotrophy-based deep biosphere with lysolipids enriched in CPR bacteria.</title>
        <authorList>
            <person name="Probst A.J."/>
            <person name="Elling F.J."/>
            <person name="Castelle C.J."/>
            <person name="Zhu Q."/>
            <person name="Elvert M."/>
            <person name="Birarda G."/>
            <person name="Holman H.-Y."/>
            <person name="Lane K.R."/>
            <person name="Ladd B."/>
            <person name="Ryan M.C."/>
            <person name="Woyke T."/>
            <person name="Hinrichs K.-U."/>
            <person name="Banfield J.F."/>
        </authorList>
    </citation>
    <scope>NUCLEOTIDE SEQUENCE</scope>
    <source>
        <strain evidence="1">CG_2015-01_33_1645</strain>
    </source>
</reference>